<dbReference type="InterPro" id="IPR044135">
    <property type="entry name" value="Met-tRNA-FMT_C"/>
</dbReference>
<evidence type="ECO:0000256" key="2">
    <source>
        <dbReference type="ARBA" id="ARBA00010699"/>
    </source>
</evidence>
<dbReference type="Proteomes" id="UP000671908">
    <property type="component" value="Chromosome"/>
</dbReference>
<dbReference type="EMBL" id="CP054142">
    <property type="protein sequence ID" value="QTQ13022.1"/>
    <property type="molecule type" value="Genomic_DNA"/>
</dbReference>
<proteinExistence type="inferred from homology"/>
<dbReference type="EC" id="2.1.2.9" evidence="3 8"/>
<comment type="similarity">
    <text evidence="2 8">Belongs to the Fmt family.</text>
</comment>
<evidence type="ECO:0000256" key="6">
    <source>
        <dbReference type="ARBA" id="ARBA00022917"/>
    </source>
</evidence>
<feature type="domain" description="Formyl transferase C-terminal" evidence="10">
    <location>
        <begin position="211"/>
        <end position="325"/>
    </location>
</feature>
<dbReference type="Pfam" id="PF02911">
    <property type="entry name" value="Formyl_trans_C"/>
    <property type="match status" value="1"/>
</dbReference>
<dbReference type="HAMAP" id="MF_00182">
    <property type="entry name" value="Formyl_trans"/>
    <property type="match status" value="1"/>
</dbReference>
<evidence type="ECO:0000256" key="7">
    <source>
        <dbReference type="ARBA" id="ARBA00048558"/>
    </source>
</evidence>
<dbReference type="Gene3D" id="3.40.50.170">
    <property type="entry name" value="Formyl transferase, N-terminal domain"/>
    <property type="match status" value="1"/>
</dbReference>
<dbReference type="Gene3D" id="3.10.25.10">
    <property type="entry name" value="Formyl transferase, C-terminal domain"/>
    <property type="match status" value="1"/>
</dbReference>
<dbReference type="CDD" id="cd08704">
    <property type="entry name" value="Met_tRNA_FMT_C"/>
    <property type="match status" value="1"/>
</dbReference>
<evidence type="ECO:0000256" key="5">
    <source>
        <dbReference type="ARBA" id="ARBA00022679"/>
    </source>
</evidence>
<comment type="function">
    <text evidence="1 8">Attaches a formyl group to the free amino group of methionyl-tRNA(fMet). The formyl group appears to play a dual role in the initiator identity of N-formylmethionyl-tRNA by promoting its recognition by IF2 and preventing the misappropriation of this tRNA by the elongation apparatus.</text>
</comment>
<evidence type="ECO:0000256" key="4">
    <source>
        <dbReference type="ARBA" id="ARBA00016014"/>
    </source>
</evidence>
<feature type="binding site" evidence="8">
    <location>
        <begin position="115"/>
        <end position="118"/>
    </location>
    <ligand>
        <name>(6S)-5,6,7,8-tetrahydrofolate</name>
        <dbReference type="ChEBI" id="CHEBI:57453"/>
    </ligand>
</feature>
<dbReference type="SUPFAM" id="SSF53328">
    <property type="entry name" value="Formyltransferase"/>
    <property type="match status" value="1"/>
</dbReference>
<organism evidence="11 12">
    <name type="scientific">Treponema parvum</name>
    <dbReference type="NCBI Taxonomy" id="138851"/>
    <lineage>
        <taxon>Bacteria</taxon>
        <taxon>Pseudomonadati</taxon>
        <taxon>Spirochaetota</taxon>
        <taxon>Spirochaetia</taxon>
        <taxon>Spirochaetales</taxon>
        <taxon>Treponemataceae</taxon>
        <taxon>Treponema</taxon>
    </lineage>
</organism>
<keyword evidence="6 8" id="KW-0648">Protein biosynthesis</keyword>
<accession>A0A975F247</accession>
<comment type="catalytic activity">
    <reaction evidence="7 8">
        <text>L-methionyl-tRNA(fMet) + (6R)-10-formyltetrahydrofolate = N-formyl-L-methionyl-tRNA(fMet) + (6S)-5,6,7,8-tetrahydrofolate + H(+)</text>
        <dbReference type="Rhea" id="RHEA:24380"/>
        <dbReference type="Rhea" id="RHEA-COMP:9952"/>
        <dbReference type="Rhea" id="RHEA-COMP:9953"/>
        <dbReference type="ChEBI" id="CHEBI:15378"/>
        <dbReference type="ChEBI" id="CHEBI:57453"/>
        <dbReference type="ChEBI" id="CHEBI:78530"/>
        <dbReference type="ChEBI" id="CHEBI:78844"/>
        <dbReference type="ChEBI" id="CHEBI:195366"/>
        <dbReference type="EC" id="2.1.2.9"/>
    </reaction>
</comment>
<dbReference type="InterPro" id="IPR005794">
    <property type="entry name" value="Fmt"/>
</dbReference>
<dbReference type="RefSeq" id="WP_210119756.1">
    <property type="nucleotide sequence ID" value="NZ_CP054142.1"/>
</dbReference>
<dbReference type="NCBIfam" id="TIGR00460">
    <property type="entry name" value="fmt"/>
    <property type="match status" value="1"/>
</dbReference>
<evidence type="ECO:0000256" key="8">
    <source>
        <dbReference type="HAMAP-Rule" id="MF_00182"/>
    </source>
</evidence>
<dbReference type="KEGG" id="tpav:HRQ91_00320"/>
<dbReference type="PANTHER" id="PTHR11138">
    <property type="entry name" value="METHIONYL-TRNA FORMYLTRANSFERASE"/>
    <property type="match status" value="1"/>
</dbReference>
<feature type="domain" description="Formyl transferase N-terminal" evidence="9">
    <location>
        <begin position="27"/>
        <end position="180"/>
    </location>
</feature>
<protein>
    <recommendedName>
        <fullName evidence="4 8">Methionyl-tRNA formyltransferase</fullName>
        <ecNumber evidence="3 8">2.1.2.9</ecNumber>
    </recommendedName>
</protein>
<dbReference type="Pfam" id="PF00551">
    <property type="entry name" value="Formyl_trans_N"/>
    <property type="match status" value="1"/>
</dbReference>
<evidence type="ECO:0000256" key="1">
    <source>
        <dbReference type="ARBA" id="ARBA00002606"/>
    </source>
</evidence>
<keyword evidence="5 8" id="KW-0808">Transferase</keyword>
<sequence>MLKVLYAGSPGASAVMLELLLKDRSLFESGVVISSVLTNPPASQGRHRELIPTPVHVVARNANIPVFTPEHLDGKFRSEMEKISPDILVCFAYGHIFGPKFLTILKYGGINLHPSLLPKYRGCSPVIQAILNRDKTTGISIQKIALEMDTGDLLYQKEIPLDLTETADSLLEKSAVLGAEQIFRILKETAASGNLPEAKPQKGDASYTFAVKKEDTKIRWDKPAEDIEAMIRAYTSEPGCFTTAGGVNLKILKARISRALPAAASVSASKNPALKGPAELKPGTAAFFDKKSGIYIACAKDFIVATELQWQFKKAMNYIDFMNGSRNFIGTTLQ</sequence>
<dbReference type="InterPro" id="IPR002376">
    <property type="entry name" value="Formyl_transf_N"/>
</dbReference>
<gene>
    <name evidence="8 11" type="primary">fmt</name>
    <name evidence="11" type="ORF">HRQ91_00320</name>
</gene>
<dbReference type="PANTHER" id="PTHR11138:SF5">
    <property type="entry name" value="METHIONYL-TRNA FORMYLTRANSFERASE, MITOCHONDRIAL"/>
    <property type="match status" value="1"/>
</dbReference>
<dbReference type="SUPFAM" id="SSF50486">
    <property type="entry name" value="FMT C-terminal domain-like"/>
    <property type="match status" value="1"/>
</dbReference>
<evidence type="ECO:0000313" key="11">
    <source>
        <dbReference type="EMBL" id="QTQ13022.1"/>
    </source>
</evidence>
<dbReference type="CDD" id="cd08646">
    <property type="entry name" value="FMT_core_Met-tRNA-FMT_N"/>
    <property type="match status" value="1"/>
</dbReference>
<dbReference type="AlphaFoldDB" id="A0A975F247"/>
<keyword evidence="12" id="KW-1185">Reference proteome</keyword>
<evidence type="ECO:0000259" key="9">
    <source>
        <dbReference type="Pfam" id="PF00551"/>
    </source>
</evidence>
<dbReference type="InterPro" id="IPR011034">
    <property type="entry name" value="Formyl_transferase-like_C_sf"/>
</dbReference>
<dbReference type="GO" id="GO:0004479">
    <property type="term" value="F:methionyl-tRNA formyltransferase activity"/>
    <property type="evidence" value="ECO:0007669"/>
    <property type="project" value="UniProtKB-UniRule"/>
</dbReference>
<reference evidence="11 12" key="1">
    <citation type="journal article" date="2021" name="Microbiol. Resour. Announc.">
        <title>Complete Genome Sequences of Three Human Oral Treponema parvum Isolates.</title>
        <authorList>
            <person name="Zeng H."/>
            <person name="Watt R.M."/>
        </authorList>
    </citation>
    <scope>NUCLEOTIDE SEQUENCE [LARGE SCALE GENOMIC DNA]</scope>
    <source>
        <strain evidence="11 12">ATCC 700770</strain>
    </source>
</reference>
<evidence type="ECO:0000313" key="12">
    <source>
        <dbReference type="Proteomes" id="UP000671908"/>
    </source>
</evidence>
<evidence type="ECO:0000256" key="3">
    <source>
        <dbReference type="ARBA" id="ARBA00012261"/>
    </source>
</evidence>
<dbReference type="InterPro" id="IPR005793">
    <property type="entry name" value="Formyl_trans_C"/>
</dbReference>
<dbReference type="InterPro" id="IPR041711">
    <property type="entry name" value="Met-tRNA-FMT_N"/>
</dbReference>
<evidence type="ECO:0000259" key="10">
    <source>
        <dbReference type="Pfam" id="PF02911"/>
    </source>
</evidence>
<name>A0A975F247_9SPIR</name>
<dbReference type="InterPro" id="IPR037022">
    <property type="entry name" value="Formyl_trans_C_sf"/>
</dbReference>
<dbReference type="InterPro" id="IPR036477">
    <property type="entry name" value="Formyl_transf_N_sf"/>
</dbReference>